<sequence length="105" mass="12260">MKDGPMVYILVSFNNDWTKTRRNDGDIFLLANSTLSREKWRFDVIRSHSIDVSSSGLSNHLLQRCCFLFLQGRTKNTVFITVESPITISLVPVENFVWKFRYNAR</sequence>
<organism evidence="1 2">
    <name type="scientific">Araneus ventricosus</name>
    <name type="common">Orbweaver spider</name>
    <name type="synonym">Epeira ventricosa</name>
    <dbReference type="NCBI Taxonomy" id="182803"/>
    <lineage>
        <taxon>Eukaryota</taxon>
        <taxon>Metazoa</taxon>
        <taxon>Ecdysozoa</taxon>
        <taxon>Arthropoda</taxon>
        <taxon>Chelicerata</taxon>
        <taxon>Arachnida</taxon>
        <taxon>Araneae</taxon>
        <taxon>Araneomorphae</taxon>
        <taxon>Entelegynae</taxon>
        <taxon>Araneoidea</taxon>
        <taxon>Araneidae</taxon>
        <taxon>Araneus</taxon>
    </lineage>
</organism>
<dbReference type="Proteomes" id="UP000499080">
    <property type="component" value="Unassembled WGS sequence"/>
</dbReference>
<keyword evidence="2" id="KW-1185">Reference proteome</keyword>
<gene>
    <name evidence="1" type="ORF">AVEN_54323_1</name>
</gene>
<comment type="caution">
    <text evidence="1">The sequence shown here is derived from an EMBL/GenBank/DDBJ whole genome shotgun (WGS) entry which is preliminary data.</text>
</comment>
<dbReference type="AlphaFoldDB" id="A0A4Y2HBF8"/>
<evidence type="ECO:0000313" key="2">
    <source>
        <dbReference type="Proteomes" id="UP000499080"/>
    </source>
</evidence>
<dbReference type="EMBL" id="BGPR01102302">
    <property type="protein sequence ID" value="GBM62632.1"/>
    <property type="molecule type" value="Genomic_DNA"/>
</dbReference>
<evidence type="ECO:0000313" key="1">
    <source>
        <dbReference type="EMBL" id="GBM62632.1"/>
    </source>
</evidence>
<reference evidence="1 2" key="1">
    <citation type="journal article" date="2019" name="Sci. Rep.">
        <title>Orb-weaving spider Araneus ventricosus genome elucidates the spidroin gene catalogue.</title>
        <authorList>
            <person name="Kono N."/>
            <person name="Nakamura H."/>
            <person name="Ohtoshi R."/>
            <person name="Moran D.A.P."/>
            <person name="Shinohara A."/>
            <person name="Yoshida Y."/>
            <person name="Fujiwara M."/>
            <person name="Mori M."/>
            <person name="Tomita M."/>
            <person name="Arakawa K."/>
        </authorList>
    </citation>
    <scope>NUCLEOTIDE SEQUENCE [LARGE SCALE GENOMIC DNA]</scope>
</reference>
<accession>A0A4Y2HBF8</accession>
<protein>
    <submittedName>
        <fullName evidence="1">Uncharacterized protein</fullName>
    </submittedName>
</protein>
<name>A0A4Y2HBF8_ARAVE</name>
<proteinExistence type="predicted"/>